<reference evidence="1 2" key="2">
    <citation type="journal article" date="2022" name="Mol. Ecol. Resour.">
        <title>The genomes of chicory, endive, great burdock and yacon provide insights into Asteraceae paleo-polyploidization history and plant inulin production.</title>
        <authorList>
            <person name="Fan W."/>
            <person name="Wang S."/>
            <person name="Wang H."/>
            <person name="Wang A."/>
            <person name="Jiang F."/>
            <person name="Liu H."/>
            <person name="Zhao H."/>
            <person name="Xu D."/>
            <person name="Zhang Y."/>
        </authorList>
    </citation>
    <scope>NUCLEOTIDE SEQUENCE [LARGE SCALE GENOMIC DNA]</scope>
    <source>
        <strain evidence="2">cv. Punajuju</strain>
        <tissue evidence="1">Leaves</tissue>
    </source>
</reference>
<organism evidence="1 2">
    <name type="scientific">Cichorium intybus</name>
    <name type="common">Chicory</name>
    <dbReference type="NCBI Taxonomy" id="13427"/>
    <lineage>
        <taxon>Eukaryota</taxon>
        <taxon>Viridiplantae</taxon>
        <taxon>Streptophyta</taxon>
        <taxon>Embryophyta</taxon>
        <taxon>Tracheophyta</taxon>
        <taxon>Spermatophyta</taxon>
        <taxon>Magnoliopsida</taxon>
        <taxon>eudicotyledons</taxon>
        <taxon>Gunneridae</taxon>
        <taxon>Pentapetalae</taxon>
        <taxon>asterids</taxon>
        <taxon>campanulids</taxon>
        <taxon>Asterales</taxon>
        <taxon>Asteraceae</taxon>
        <taxon>Cichorioideae</taxon>
        <taxon>Cichorieae</taxon>
        <taxon>Cichoriinae</taxon>
        <taxon>Cichorium</taxon>
    </lineage>
</organism>
<gene>
    <name evidence="1" type="ORF">L2E82_27726</name>
</gene>
<reference evidence="2" key="1">
    <citation type="journal article" date="2022" name="Mol. Ecol. Resour.">
        <title>The genomes of chicory, endive, great burdock and yacon provide insights into Asteraceae palaeo-polyploidization history and plant inulin production.</title>
        <authorList>
            <person name="Fan W."/>
            <person name="Wang S."/>
            <person name="Wang H."/>
            <person name="Wang A."/>
            <person name="Jiang F."/>
            <person name="Liu H."/>
            <person name="Zhao H."/>
            <person name="Xu D."/>
            <person name="Zhang Y."/>
        </authorList>
    </citation>
    <scope>NUCLEOTIDE SEQUENCE [LARGE SCALE GENOMIC DNA]</scope>
    <source>
        <strain evidence="2">cv. Punajuju</strain>
    </source>
</reference>
<comment type="caution">
    <text evidence="1">The sequence shown here is derived from an EMBL/GenBank/DDBJ whole genome shotgun (WGS) entry which is preliminary data.</text>
</comment>
<keyword evidence="2" id="KW-1185">Reference proteome</keyword>
<accession>A0ACB9CTW7</accession>
<name>A0ACB9CTW7_CICIN</name>
<evidence type="ECO:0000313" key="2">
    <source>
        <dbReference type="Proteomes" id="UP001055811"/>
    </source>
</evidence>
<dbReference type="EMBL" id="CM042013">
    <property type="protein sequence ID" value="KAI3737715.1"/>
    <property type="molecule type" value="Genomic_DNA"/>
</dbReference>
<evidence type="ECO:0000313" key="1">
    <source>
        <dbReference type="EMBL" id="KAI3737715.1"/>
    </source>
</evidence>
<dbReference type="Proteomes" id="UP001055811">
    <property type="component" value="Linkage Group LG05"/>
</dbReference>
<proteinExistence type="predicted"/>
<protein>
    <submittedName>
        <fullName evidence="1">Uncharacterized protein</fullName>
    </submittedName>
</protein>
<sequence length="300" mass="33691">MRAFKPLEQNHSPPPTLLPPQQASTSAQIVSFQFNVGSKTTVDQGFSSKGTEDTMKNEDDRYGRGIENRIGSRPPSCEHKQCQSKIKMATDFYYSFILGPNFHPFLPSAPLTEFSPSMAISARRDVCPIIKNILLLDSEGRRVAVKYYTDEWPTNSDKVAFERSIFSKTLKTNARTEAEIVMFENYVVVYKFIQDLHFFVTGGDDENELALATVLQGFFEAVTLLLRGNIDQREALENLDMMFLCLDEIVDGGMILETDGNMIARKVVTNIMDDGAPLSEQTITQALAAAREHLSRSLLR</sequence>